<dbReference type="Pfam" id="PF22976">
    <property type="entry name" value="RRM_10"/>
    <property type="match status" value="1"/>
</dbReference>
<feature type="compositionally biased region" description="Gly residues" evidence="1">
    <location>
        <begin position="1"/>
        <end position="10"/>
    </location>
</feature>
<comment type="caution">
    <text evidence="3">The sequence shown here is derived from an EMBL/GenBank/DDBJ whole genome shotgun (WGS) entry which is preliminary data.</text>
</comment>
<name>A0ABV0NBN0_9TELE</name>
<evidence type="ECO:0000313" key="3">
    <source>
        <dbReference type="EMBL" id="MEQ2168815.1"/>
    </source>
</evidence>
<organism evidence="3 4">
    <name type="scientific">Goodea atripinnis</name>
    <dbReference type="NCBI Taxonomy" id="208336"/>
    <lineage>
        <taxon>Eukaryota</taxon>
        <taxon>Metazoa</taxon>
        <taxon>Chordata</taxon>
        <taxon>Craniata</taxon>
        <taxon>Vertebrata</taxon>
        <taxon>Euteleostomi</taxon>
        <taxon>Actinopterygii</taxon>
        <taxon>Neopterygii</taxon>
        <taxon>Teleostei</taxon>
        <taxon>Neoteleostei</taxon>
        <taxon>Acanthomorphata</taxon>
        <taxon>Ovalentaria</taxon>
        <taxon>Atherinomorphae</taxon>
        <taxon>Cyprinodontiformes</taxon>
        <taxon>Goodeidae</taxon>
        <taxon>Goodea</taxon>
    </lineage>
</organism>
<keyword evidence="4" id="KW-1185">Reference proteome</keyword>
<evidence type="ECO:0000256" key="1">
    <source>
        <dbReference type="SAM" id="MobiDB-lite"/>
    </source>
</evidence>
<proteinExistence type="predicted"/>
<dbReference type="EMBL" id="JAHRIO010031587">
    <property type="protein sequence ID" value="MEQ2168815.1"/>
    <property type="molecule type" value="Genomic_DNA"/>
</dbReference>
<evidence type="ECO:0000259" key="2">
    <source>
        <dbReference type="Pfam" id="PF22976"/>
    </source>
</evidence>
<feature type="region of interest" description="Disordered" evidence="1">
    <location>
        <begin position="1"/>
        <end position="22"/>
    </location>
</feature>
<sequence>MGMGMGGRGRGSQRYGAGYGPPPPEYGPHADSPVLMVYGLEPLKINADRVFNIFCLYGNIERCHFLRLLVIVLLFPGYHHLFSSLVHIDIQILFVTKLKDPRLLSPQCFQAAGHPKNRIQHPSNVLHFFNAQPEITEETFFQICEELGIKSPTSIKLFTGKSEYRHVLVTAGCCSQKRSIISKELFH</sequence>
<dbReference type="InterPro" id="IPR012677">
    <property type="entry name" value="Nucleotide-bd_a/b_plait_sf"/>
</dbReference>
<accession>A0ABV0NBN0</accession>
<dbReference type="SUPFAM" id="SSF54928">
    <property type="entry name" value="RNA-binding domain, RBD"/>
    <property type="match status" value="1"/>
</dbReference>
<dbReference type="Proteomes" id="UP001476798">
    <property type="component" value="Unassembled WGS sequence"/>
</dbReference>
<dbReference type="Pfam" id="PF13893">
    <property type="entry name" value="RRM_5"/>
    <property type="match status" value="1"/>
</dbReference>
<dbReference type="InterPro" id="IPR035979">
    <property type="entry name" value="RBD_domain_sf"/>
</dbReference>
<reference evidence="3 4" key="1">
    <citation type="submission" date="2021-06" db="EMBL/GenBank/DDBJ databases">
        <authorList>
            <person name="Palmer J.M."/>
        </authorList>
    </citation>
    <scope>NUCLEOTIDE SEQUENCE [LARGE SCALE GENOMIC DNA]</scope>
    <source>
        <strain evidence="3 4">GA_2019</strain>
        <tissue evidence="3">Muscle</tissue>
    </source>
</reference>
<gene>
    <name evidence="3" type="ORF">GOODEAATRI_018650</name>
</gene>
<evidence type="ECO:0000313" key="4">
    <source>
        <dbReference type="Proteomes" id="UP001476798"/>
    </source>
</evidence>
<protein>
    <recommendedName>
        <fullName evidence="2">Heterogeneous nuclear ribonucleoprotein L RRM domain-containing protein</fullName>
    </recommendedName>
</protein>
<dbReference type="InterPro" id="IPR055204">
    <property type="entry name" value="HNRNPL_RRM"/>
</dbReference>
<dbReference type="Gene3D" id="3.30.70.330">
    <property type="match status" value="2"/>
</dbReference>
<feature type="domain" description="Heterogeneous nuclear ribonucleoprotein L RRM" evidence="2">
    <location>
        <begin position="116"/>
        <end position="163"/>
    </location>
</feature>